<dbReference type="Pfam" id="PF01381">
    <property type="entry name" value="HTH_3"/>
    <property type="match status" value="1"/>
</dbReference>
<gene>
    <name evidence="5" type="ORF">CRX57_00405</name>
</gene>
<dbReference type="RefSeq" id="WP_098968399.1">
    <property type="nucleotide sequence ID" value="NZ_PDKZ01000002.1"/>
</dbReference>
<evidence type="ECO:0000256" key="2">
    <source>
        <dbReference type="ARBA" id="ARBA00023125"/>
    </source>
</evidence>
<organism evidence="5 6">
    <name type="scientific">Pseudomonas putida</name>
    <name type="common">Arthrobacter siderocapsulatus</name>
    <dbReference type="NCBI Taxonomy" id="303"/>
    <lineage>
        <taxon>Bacteria</taxon>
        <taxon>Pseudomonadati</taxon>
        <taxon>Pseudomonadota</taxon>
        <taxon>Gammaproteobacteria</taxon>
        <taxon>Pseudomonadales</taxon>
        <taxon>Pseudomonadaceae</taxon>
        <taxon>Pseudomonas</taxon>
    </lineage>
</organism>
<accession>A0A2C5WF68</accession>
<dbReference type="InterPro" id="IPR001387">
    <property type="entry name" value="Cro/C1-type_HTH"/>
</dbReference>
<keyword evidence="1" id="KW-0805">Transcription regulation</keyword>
<dbReference type="InterPro" id="IPR010982">
    <property type="entry name" value="Lambda_DNA-bd_dom_sf"/>
</dbReference>
<dbReference type="CDD" id="cd00093">
    <property type="entry name" value="HTH_XRE"/>
    <property type="match status" value="1"/>
</dbReference>
<dbReference type="Gene3D" id="1.10.260.40">
    <property type="entry name" value="lambda repressor-like DNA-binding domains"/>
    <property type="match status" value="1"/>
</dbReference>
<dbReference type="Gene3D" id="2.10.109.10">
    <property type="entry name" value="Umud Fragment, subunit A"/>
    <property type="match status" value="1"/>
</dbReference>
<sequence length="243" mass="27170">MEFKDRLKAARRHAKLNQTELAERAGLTQTSISDLERGKSKATAFAAQIASVCGVSPMWLAEGVGDMLKGVPDHQAESIQPSVKLGTIETWDDETPLDDDEVYVPFLHEVELAAGSGRFAIEENANSRLRFNKKDLRHNGVQFSNAKCVKVGGNSMVPVLRDGATVGVNVGKNSLSDIVDGEMYAINHNGQLRVKQVYRIPIGLRLRSFNRDEHPDEDYTFQQIQEQQISILGHVFWWAMYSR</sequence>
<dbReference type="InterPro" id="IPR036286">
    <property type="entry name" value="LexA/Signal_pep-like_sf"/>
</dbReference>
<dbReference type="SUPFAM" id="SSF51306">
    <property type="entry name" value="LexA/Signal peptidase"/>
    <property type="match status" value="1"/>
</dbReference>
<dbReference type="GO" id="GO:0003677">
    <property type="term" value="F:DNA binding"/>
    <property type="evidence" value="ECO:0007669"/>
    <property type="project" value="UniProtKB-KW"/>
</dbReference>
<dbReference type="AlphaFoldDB" id="A0A2C5WF68"/>
<keyword evidence="3" id="KW-0804">Transcription</keyword>
<comment type="caution">
    <text evidence="5">The sequence shown here is derived from an EMBL/GenBank/DDBJ whole genome shotgun (WGS) entry which is preliminary data.</text>
</comment>
<evidence type="ECO:0000259" key="4">
    <source>
        <dbReference type="PROSITE" id="PS50943"/>
    </source>
</evidence>
<dbReference type="Proteomes" id="UP000222460">
    <property type="component" value="Unassembled WGS sequence"/>
</dbReference>
<proteinExistence type="predicted"/>
<evidence type="ECO:0000256" key="3">
    <source>
        <dbReference type="ARBA" id="ARBA00023163"/>
    </source>
</evidence>
<evidence type="ECO:0000256" key="1">
    <source>
        <dbReference type="ARBA" id="ARBA00023015"/>
    </source>
</evidence>
<feature type="domain" description="HTH cro/C1-type" evidence="4">
    <location>
        <begin position="7"/>
        <end position="60"/>
    </location>
</feature>
<dbReference type="EMBL" id="PDKZ01000002">
    <property type="protein sequence ID" value="PHH43976.1"/>
    <property type="molecule type" value="Genomic_DNA"/>
</dbReference>
<dbReference type="InterPro" id="IPR015927">
    <property type="entry name" value="Peptidase_S24_S26A/B/C"/>
</dbReference>
<dbReference type="SUPFAM" id="SSF47413">
    <property type="entry name" value="lambda repressor-like DNA-binding domains"/>
    <property type="match status" value="1"/>
</dbReference>
<dbReference type="PANTHER" id="PTHR40661">
    <property type="match status" value="1"/>
</dbReference>
<evidence type="ECO:0000313" key="6">
    <source>
        <dbReference type="Proteomes" id="UP000222460"/>
    </source>
</evidence>
<evidence type="ECO:0000313" key="5">
    <source>
        <dbReference type="EMBL" id="PHH43976.1"/>
    </source>
</evidence>
<reference evidence="6" key="1">
    <citation type="submission" date="2017-10" db="EMBL/GenBank/DDBJ databases">
        <title>FDA dAtabase for Regulatory Grade micrObial Sequences (FDA-ARGOS): Supporting development and validation of Infectious Disease Dx tests.</title>
        <authorList>
            <person name="Goldberg B."/>
            <person name="Campos J."/>
            <person name="Tallon L."/>
            <person name="Sadzewicz L."/>
            <person name="Ott S."/>
            <person name="Zhao X."/>
            <person name="Nagaraj S."/>
            <person name="Vavikolanu K."/>
            <person name="Aluvathingal J."/>
            <person name="Nadendla S."/>
            <person name="Geyer C."/>
            <person name="Sichtig H."/>
        </authorList>
    </citation>
    <scope>NUCLEOTIDE SEQUENCE [LARGE SCALE GENOMIC DNA]</scope>
    <source>
        <strain evidence="6">FDAARGOS_376</strain>
    </source>
</reference>
<keyword evidence="2" id="KW-0238">DNA-binding</keyword>
<dbReference type="SMART" id="SM00530">
    <property type="entry name" value="HTH_XRE"/>
    <property type="match status" value="1"/>
</dbReference>
<dbReference type="CDD" id="cd06529">
    <property type="entry name" value="S24_LexA-like"/>
    <property type="match status" value="1"/>
</dbReference>
<dbReference type="PROSITE" id="PS50943">
    <property type="entry name" value="HTH_CROC1"/>
    <property type="match status" value="1"/>
</dbReference>
<name>A0A2C5WF68_PSEPU</name>
<dbReference type="Pfam" id="PF00717">
    <property type="entry name" value="Peptidase_S24"/>
    <property type="match status" value="1"/>
</dbReference>
<dbReference type="InterPro" id="IPR039418">
    <property type="entry name" value="LexA-like"/>
</dbReference>
<protein>
    <submittedName>
        <fullName evidence="5">XRE family transcriptional regulator</fullName>
    </submittedName>
</protein>
<dbReference type="PANTHER" id="PTHR40661:SF2">
    <property type="entry name" value="HTH-TYPE TRANSCRIPTIONAL REGULATOR PRTR"/>
    <property type="match status" value="1"/>
</dbReference>